<dbReference type="PROSITE" id="PS51464">
    <property type="entry name" value="SIS"/>
    <property type="match status" value="1"/>
</dbReference>
<dbReference type="Pfam" id="PF01380">
    <property type="entry name" value="SIS"/>
    <property type="match status" value="1"/>
</dbReference>
<dbReference type="Pfam" id="PF00571">
    <property type="entry name" value="CBS"/>
    <property type="match status" value="2"/>
</dbReference>
<keyword evidence="3 5" id="KW-0129">CBS domain</keyword>
<feature type="domain" description="CBS" evidence="6">
    <location>
        <begin position="208"/>
        <end position="266"/>
    </location>
</feature>
<evidence type="ECO:0000313" key="9">
    <source>
        <dbReference type="Proteomes" id="UP001500827"/>
    </source>
</evidence>
<feature type="domain" description="CBS" evidence="6">
    <location>
        <begin position="272"/>
        <end position="325"/>
    </location>
</feature>
<dbReference type="NCBIfam" id="TIGR00393">
    <property type="entry name" value="kpsF"/>
    <property type="match status" value="1"/>
</dbReference>
<dbReference type="PANTHER" id="PTHR42745:SF1">
    <property type="entry name" value="ARABINOSE 5-PHOSPHATE ISOMERASE KDSD"/>
    <property type="match status" value="1"/>
</dbReference>
<dbReference type="SUPFAM" id="SSF53697">
    <property type="entry name" value="SIS domain"/>
    <property type="match status" value="1"/>
</dbReference>
<accession>A0ABP7KRJ4</accession>
<dbReference type="Gene3D" id="3.40.50.10490">
    <property type="entry name" value="Glucose-6-phosphate isomerase like protein, domain 1"/>
    <property type="match status" value="1"/>
</dbReference>
<dbReference type="InterPro" id="IPR046342">
    <property type="entry name" value="CBS_dom_sf"/>
</dbReference>
<evidence type="ECO:0000313" key="8">
    <source>
        <dbReference type="EMBL" id="GAA3886153.1"/>
    </source>
</evidence>
<dbReference type="InterPro" id="IPR000644">
    <property type="entry name" value="CBS_dom"/>
</dbReference>
<dbReference type="InterPro" id="IPR035474">
    <property type="entry name" value="SIS_Kpsf"/>
</dbReference>
<dbReference type="Gene3D" id="3.10.580.10">
    <property type="entry name" value="CBS-domain"/>
    <property type="match status" value="1"/>
</dbReference>
<dbReference type="InterPro" id="IPR004800">
    <property type="entry name" value="KdsD/KpsF-type"/>
</dbReference>
<keyword evidence="8" id="KW-0413">Isomerase</keyword>
<dbReference type="PIRSF" id="PIRSF004692">
    <property type="entry name" value="KdsD_KpsF"/>
    <property type="match status" value="1"/>
</dbReference>
<dbReference type="CDD" id="cd05014">
    <property type="entry name" value="SIS_Kpsf"/>
    <property type="match status" value="1"/>
</dbReference>
<dbReference type="RefSeq" id="WP_344697787.1">
    <property type="nucleotide sequence ID" value="NZ_BAABBM010000001.1"/>
</dbReference>
<evidence type="ECO:0000256" key="2">
    <source>
        <dbReference type="ARBA" id="ARBA00022737"/>
    </source>
</evidence>
<dbReference type="InterPro" id="IPR046348">
    <property type="entry name" value="SIS_dom_sf"/>
</dbReference>
<reference evidence="9" key="1">
    <citation type="journal article" date="2019" name="Int. J. Syst. Evol. Microbiol.">
        <title>The Global Catalogue of Microorganisms (GCM) 10K type strain sequencing project: providing services to taxonomists for standard genome sequencing and annotation.</title>
        <authorList>
            <consortium name="The Broad Institute Genomics Platform"/>
            <consortium name="The Broad Institute Genome Sequencing Center for Infectious Disease"/>
            <person name="Wu L."/>
            <person name="Ma J."/>
        </authorList>
    </citation>
    <scope>NUCLEOTIDE SEQUENCE [LARGE SCALE GENOMIC DNA]</scope>
    <source>
        <strain evidence="9">JCM 17543</strain>
    </source>
</reference>
<organism evidence="8 9">
    <name type="scientific">Sphingomonas limnosediminicola</name>
    <dbReference type="NCBI Taxonomy" id="940133"/>
    <lineage>
        <taxon>Bacteria</taxon>
        <taxon>Pseudomonadati</taxon>
        <taxon>Pseudomonadota</taxon>
        <taxon>Alphaproteobacteria</taxon>
        <taxon>Sphingomonadales</taxon>
        <taxon>Sphingomonadaceae</taxon>
        <taxon>Sphingomonas</taxon>
    </lineage>
</organism>
<dbReference type="PANTHER" id="PTHR42745">
    <property type="match status" value="1"/>
</dbReference>
<comment type="caution">
    <text evidence="8">The sequence shown here is derived from an EMBL/GenBank/DDBJ whole genome shotgun (WGS) entry which is preliminary data.</text>
</comment>
<dbReference type="PROSITE" id="PS51371">
    <property type="entry name" value="CBS"/>
    <property type="match status" value="2"/>
</dbReference>
<dbReference type="CDD" id="cd04604">
    <property type="entry name" value="CBS_pair_SIS_assoc"/>
    <property type="match status" value="1"/>
</dbReference>
<name>A0ABP7KRJ4_9SPHN</name>
<gene>
    <name evidence="8" type="ORF">GCM10022276_01540</name>
</gene>
<comment type="similarity">
    <text evidence="1 4">Belongs to the SIS family. GutQ/KpsF subfamily.</text>
</comment>
<evidence type="ECO:0000256" key="5">
    <source>
        <dbReference type="PROSITE-ProRule" id="PRU00703"/>
    </source>
</evidence>
<dbReference type="EMBL" id="BAABBM010000001">
    <property type="protein sequence ID" value="GAA3886153.1"/>
    <property type="molecule type" value="Genomic_DNA"/>
</dbReference>
<keyword evidence="9" id="KW-1185">Reference proteome</keyword>
<evidence type="ECO:0000256" key="3">
    <source>
        <dbReference type="ARBA" id="ARBA00023122"/>
    </source>
</evidence>
<keyword evidence="2" id="KW-0677">Repeat</keyword>
<dbReference type="Proteomes" id="UP001500827">
    <property type="component" value="Unassembled WGS sequence"/>
</dbReference>
<sequence length="325" mass="34296">MAAEDDKERSVLEFGRDILHDEARALDELADSLGDEFERAVDLILGCRGKLIVSGLGKSGHVGRKIAATFASTGTTSIFLHLAEAIHGDLGMAANGDVAILISQSGETAELEPVIDHFKRVAIPVIAITGNNGSILAEAAAAPLVLPHWQEVGPEAVAPTTSTTMTLALGDALAMTVMRQKGFTRTDFGRLHPGGSLGARLKPVSRLMHGGDALPLTSAGSSMHDAIVEMSAKRLGVIGVTDESGHLVGVITDGDLRRNMERGLDHTAAEFMTRDPKTIASDALIDDALTLFEENRITALFVVDEDDGGKVPVGVLHIHDCPPPR</sequence>
<evidence type="ECO:0000256" key="4">
    <source>
        <dbReference type="PIRNR" id="PIRNR004692"/>
    </source>
</evidence>
<dbReference type="InterPro" id="IPR050986">
    <property type="entry name" value="GutQ/KpsF_isomerases"/>
</dbReference>
<dbReference type="SMART" id="SM00116">
    <property type="entry name" value="CBS"/>
    <property type="match status" value="2"/>
</dbReference>
<evidence type="ECO:0000259" key="7">
    <source>
        <dbReference type="PROSITE" id="PS51464"/>
    </source>
</evidence>
<protein>
    <submittedName>
        <fullName evidence="8">KpsF/GutQ family sugar-phosphate isomerase</fullName>
    </submittedName>
</protein>
<dbReference type="GO" id="GO:0016853">
    <property type="term" value="F:isomerase activity"/>
    <property type="evidence" value="ECO:0007669"/>
    <property type="project" value="UniProtKB-KW"/>
</dbReference>
<dbReference type="InterPro" id="IPR001347">
    <property type="entry name" value="SIS_dom"/>
</dbReference>
<evidence type="ECO:0000256" key="1">
    <source>
        <dbReference type="ARBA" id="ARBA00008165"/>
    </source>
</evidence>
<evidence type="ECO:0000259" key="6">
    <source>
        <dbReference type="PROSITE" id="PS51371"/>
    </source>
</evidence>
<feature type="domain" description="SIS" evidence="7">
    <location>
        <begin position="40"/>
        <end position="183"/>
    </location>
</feature>
<proteinExistence type="inferred from homology"/>